<feature type="region of interest" description="Disordered" evidence="1">
    <location>
        <begin position="38"/>
        <end position="82"/>
    </location>
</feature>
<dbReference type="Pfam" id="PF13308">
    <property type="entry name" value="YARHG"/>
    <property type="match status" value="1"/>
</dbReference>
<dbReference type="SMART" id="SM01324">
    <property type="entry name" value="YARHG"/>
    <property type="match status" value="1"/>
</dbReference>
<protein>
    <recommendedName>
        <fullName evidence="3">YARHG domain-containing protein</fullName>
    </recommendedName>
</protein>
<evidence type="ECO:0000256" key="2">
    <source>
        <dbReference type="SAM" id="Phobius"/>
    </source>
</evidence>
<evidence type="ECO:0000313" key="4">
    <source>
        <dbReference type="EMBL" id="ADZ82090.1"/>
    </source>
</evidence>
<organism evidence="4 5">
    <name type="scientific">Cellulosilyticum lentocellum (strain ATCC 49066 / DSM 5427 / NCIMB 11756 / RHM5)</name>
    <name type="common">Clostridium lentocellum</name>
    <dbReference type="NCBI Taxonomy" id="642492"/>
    <lineage>
        <taxon>Bacteria</taxon>
        <taxon>Bacillati</taxon>
        <taxon>Bacillota</taxon>
        <taxon>Clostridia</taxon>
        <taxon>Lachnospirales</taxon>
        <taxon>Cellulosilyticaceae</taxon>
        <taxon>Cellulosilyticum</taxon>
    </lineage>
</organism>
<keyword evidence="2" id="KW-1133">Transmembrane helix</keyword>
<reference evidence="4 5" key="1">
    <citation type="journal article" date="2011" name="J. Bacteriol.">
        <title>Complete genome sequence of the cellulose-degrading bacterium Cellulosilyticum lentocellum.</title>
        <authorList>
            <consortium name="US DOE Joint Genome Institute"/>
            <person name="Miller D.A."/>
            <person name="Suen G."/>
            <person name="Bruce D."/>
            <person name="Copeland A."/>
            <person name="Cheng J.F."/>
            <person name="Detter C."/>
            <person name="Goodwin L.A."/>
            <person name="Han C.S."/>
            <person name="Hauser L.J."/>
            <person name="Land M.L."/>
            <person name="Lapidus A."/>
            <person name="Lucas S."/>
            <person name="Meincke L."/>
            <person name="Pitluck S."/>
            <person name="Tapia R."/>
            <person name="Teshima H."/>
            <person name="Woyke T."/>
            <person name="Fox B.G."/>
            <person name="Angert E.R."/>
            <person name="Currie C.R."/>
        </authorList>
    </citation>
    <scope>NUCLEOTIDE SEQUENCE [LARGE SCALE GENOMIC DNA]</scope>
    <source>
        <strain evidence="5">ATCC 49066 / DSM 5427 / NCIMB 11756 / RHM5</strain>
    </source>
</reference>
<feature type="compositionally biased region" description="Basic and acidic residues" evidence="1">
    <location>
        <begin position="66"/>
        <end position="82"/>
    </location>
</feature>
<accession>F2JJP8</accession>
<keyword evidence="2" id="KW-0472">Membrane</keyword>
<gene>
    <name evidence="4" type="ordered locus">Clole_0343</name>
</gene>
<dbReference type="EMBL" id="CP002582">
    <property type="protein sequence ID" value="ADZ82090.1"/>
    <property type="molecule type" value="Genomic_DNA"/>
</dbReference>
<dbReference type="Gene3D" id="1.20.58.1690">
    <property type="match status" value="1"/>
</dbReference>
<sequence>MKSKKIILLIMGIICFICFAVGITNGIALGMQKAEKANRVDVKETDTKESPTNKIEHTSVTNTSLKQEKEQKDPNKAFKYTKEELTKEDEKRKLEDERDSKQSQIESNRITKKEYKEATGNVYLIESSNVEKIDISHIYNFDEELLALARNEIYARHGYIFSKPIYKEYFSNKIWYTPTKKISEIQLSEEEKYNISYLEWQEKCVKEGSVRSYNRRPQRAFCDMYRFNVDEPFKMDLNNDGIEEEIVFQSKEKDEWCVSSGFIKINGKTSQEVTGELQHYIWVVDIDETDNYKEIVINDMGPSSDYEDFYYYYNGQEMVFMGQVTGIINGEWSNTRNYTEKGILHGTIRCDIIGTAWYNWDYRLTSDHKLQEIPSDYCETSWQTYTRKPITIYESNQLSSKKTKYKTGLPMLIVGTDLKEWVKVQLEDGKYGWFNTKEFNPYNLDGISYAD</sequence>
<feature type="compositionally biased region" description="Basic and acidic residues" evidence="1">
    <location>
        <begin position="89"/>
        <end position="101"/>
    </location>
</feature>
<proteinExistence type="predicted"/>
<dbReference type="AlphaFoldDB" id="F2JJP8"/>
<feature type="transmembrane region" description="Helical" evidence="2">
    <location>
        <begin position="6"/>
        <end position="29"/>
    </location>
</feature>
<name>F2JJP8_CELLD</name>
<dbReference type="InterPro" id="IPR038434">
    <property type="entry name" value="YARHG_sf"/>
</dbReference>
<keyword evidence="5" id="KW-1185">Reference proteome</keyword>
<keyword evidence="2" id="KW-0812">Transmembrane</keyword>
<evidence type="ECO:0000259" key="3">
    <source>
        <dbReference type="SMART" id="SM01324"/>
    </source>
</evidence>
<dbReference type="Proteomes" id="UP000008467">
    <property type="component" value="Chromosome"/>
</dbReference>
<feature type="region of interest" description="Disordered" evidence="1">
    <location>
        <begin position="89"/>
        <end position="108"/>
    </location>
</feature>
<evidence type="ECO:0000256" key="1">
    <source>
        <dbReference type="SAM" id="MobiDB-lite"/>
    </source>
</evidence>
<dbReference type="InterPro" id="IPR025582">
    <property type="entry name" value="YARHG_dom"/>
</dbReference>
<evidence type="ECO:0000313" key="5">
    <source>
        <dbReference type="Proteomes" id="UP000008467"/>
    </source>
</evidence>
<dbReference type="eggNOG" id="COG4219">
    <property type="taxonomic scope" value="Bacteria"/>
</dbReference>
<dbReference type="RefSeq" id="WP_013655391.1">
    <property type="nucleotide sequence ID" value="NC_015275.1"/>
</dbReference>
<feature type="compositionally biased region" description="Basic and acidic residues" evidence="1">
    <location>
        <begin position="38"/>
        <end position="57"/>
    </location>
</feature>
<feature type="domain" description="YARHG" evidence="3">
    <location>
        <begin position="121"/>
        <end position="203"/>
    </location>
</feature>
<dbReference type="HOGENOM" id="CLU_606485_0_0_9"/>
<dbReference type="KEGG" id="cle:Clole_0343"/>
<dbReference type="STRING" id="642492.Clole_0343"/>